<feature type="transmembrane region" description="Helical" evidence="1">
    <location>
        <begin position="43"/>
        <end position="64"/>
    </location>
</feature>
<organism evidence="2 3">
    <name type="scientific">Pseudochryseolinea flava</name>
    <dbReference type="NCBI Taxonomy" id="2059302"/>
    <lineage>
        <taxon>Bacteria</taxon>
        <taxon>Pseudomonadati</taxon>
        <taxon>Bacteroidota</taxon>
        <taxon>Cytophagia</taxon>
        <taxon>Cytophagales</taxon>
        <taxon>Fulvivirgaceae</taxon>
        <taxon>Pseudochryseolinea</taxon>
    </lineage>
</organism>
<dbReference type="AlphaFoldDB" id="A0A364Y4L5"/>
<keyword evidence="3" id="KW-1185">Reference proteome</keyword>
<dbReference type="OrthoDB" id="1357554at2"/>
<proteinExistence type="predicted"/>
<accession>A0A364Y4L5</accession>
<dbReference type="EMBL" id="QMFY01000003">
    <property type="protein sequence ID" value="RAW01827.1"/>
    <property type="molecule type" value="Genomic_DNA"/>
</dbReference>
<evidence type="ECO:0000313" key="3">
    <source>
        <dbReference type="Proteomes" id="UP000251889"/>
    </source>
</evidence>
<dbReference type="RefSeq" id="WP_112746568.1">
    <property type="nucleotide sequence ID" value="NZ_QMFY01000003.1"/>
</dbReference>
<keyword evidence="1" id="KW-1133">Transmembrane helix</keyword>
<dbReference type="Proteomes" id="UP000251889">
    <property type="component" value="Unassembled WGS sequence"/>
</dbReference>
<feature type="transmembrane region" description="Helical" evidence="1">
    <location>
        <begin position="107"/>
        <end position="124"/>
    </location>
</feature>
<keyword evidence="1" id="KW-0472">Membrane</keyword>
<comment type="caution">
    <text evidence="2">The sequence shown here is derived from an EMBL/GenBank/DDBJ whole genome shotgun (WGS) entry which is preliminary data.</text>
</comment>
<sequence length="179" mass="21196">MHVFFCFIIDTLFIGFGFYSVVYIVATLFNKKNRRLTAFDDKACEFIAIAGLVYLVINISSTLISLNQLRDVREMYWWALIQQTSTWTVATQILWIRKVRSSRIARFIISFFLVFSFERMVIYITSFHRDYIPAHWEGFEETGFFTLALLLTWLINSVIFCAMVAGYWFLRNAVKKDRQ</sequence>
<protein>
    <submittedName>
        <fullName evidence="2">Uncharacterized protein</fullName>
    </submittedName>
</protein>
<reference evidence="2 3" key="1">
    <citation type="submission" date="2018-06" db="EMBL/GenBank/DDBJ databases">
        <title>Chryseolinea flavus sp. nov., a member of the phylum Bacteroidetes isolated from soil.</title>
        <authorList>
            <person name="Li Y."/>
            <person name="Wang J."/>
        </authorList>
    </citation>
    <scope>NUCLEOTIDE SEQUENCE [LARGE SCALE GENOMIC DNA]</scope>
    <source>
        <strain evidence="2 3">SDU1-6</strain>
    </source>
</reference>
<feature type="transmembrane region" description="Helical" evidence="1">
    <location>
        <begin position="144"/>
        <end position="170"/>
    </location>
</feature>
<evidence type="ECO:0000313" key="2">
    <source>
        <dbReference type="EMBL" id="RAW01827.1"/>
    </source>
</evidence>
<gene>
    <name evidence="2" type="ORF">DQQ10_09290</name>
</gene>
<feature type="transmembrane region" description="Helical" evidence="1">
    <location>
        <begin position="12"/>
        <end position="31"/>
    </location>
</feature>
<keyword evidence="1" id="KW-0812">Transmembrane</keyword>
<name>A0A364Y4L5_9BACT</name>
<evidence type="ECO:0000256" key="1">
    <source>
        <dbReference type="SAM" id="Phobius"/>
    </source>
</evidence>